<feature type="domain" description="MAP kinase-activating death" evidence="2">
    <location>
        <begin position="42"/>
        <end position="83"/>
    </location>
</feature>
<evidence type="ECO:0000259" key="2">
    <source>
        <dbReference type="Pfam" id="PF25328"/>
    </source>
</evidence>
<dbReference type="Proteomes" id="UP001162164">
    <property type="component" value="Unassembled WGS sequence"/>
</dbReference>
<evidence type="ECO:0000256" key="1">
    <source>
        <dbReference type="SAM" id="MobiDB-lite"/>
    </source>
</evidence>
<organism evidence="3 4">
    <name type="scientific">Molorchus minor</name>
    <dbReference type="NCBI Taxonomy" id="1323400"/>
    <lineage>
        <taxon>Eukaryota</taxon>
        <taxon>Metazoa</taxon>
        <taxon>Ecdysozoa</taxon>
        <taxon>Arthropoda</taxon>
        <taxon>Hexapoda</taxon>
        <taxon>Insecta</taxon>
        <taxon>Pterygota</taxon>
        <taxon>Neoptera</taxon>
        <taxon>Endopterygota</taxon>
        <taxon>Coleoptera</taxon>
        <taxon>Polyphaga</taxon>
        <taxon>Cucujiformia</taxon>
        <taxon>Chrysomeloidea</taxon>
        <taxon>Cerambycidae</taxon>
        <taxon>Lamiinae</taxon>
        <taxon>Monochamini</taxon>
        <taxon>Molorchus</taxon>
    </lineage>
</organism>
<feature type="region of interest" description="Disordered" evidence="1">
    <location>
        <begin position="175"/>
        <end position="226"/>
    </location>
</feature>
<protein>
    <recommendedName>
        <fullName evidence="2">MAP kinase-activating death domain-containing protein</fullName>
    </recommendedName>
</protein>
<name>A0ABQ9JDI9_9CUCU</name>
<feature type="compositionally biased region" description="Pro residues" evidence="1">
    <location>
        <begin position="183"/>
        <end position="196"/>
    </location>
</feature>
<keyword evidence="4" id="KW-1185">Reference proteome</keyword>
<dbReference type="PANTHER" id="PTHR13008">
    <property type="entry name" value="MAP-KINASE ACTIVATING DEATH DOMAIN PROTEIN MADD /DENN/AEX-3 C.ELEGANS"/>
    <property type="match status" value="1"/>
</dbReference>
<proteinExistence type="predicted"/>
<dbReference type="PANTHER" id="PTHR13008:SF7">
    <property type="entry name" value="MAP KINASE-ACTIVATING DEATH DOMAIN PROTEIN"/>
    <property type="match status" value="1"/>
</dbReference>
<evidence type="ECO:0000313" key="3">
    <source>
        <dbReference type="EMBL" id="KAJ8976033.1"/>
    </source>
</evidence>
<dbReference type="InterPro" id="IPR057469">
    <property type="entry name" value="PH_MADD"/>
</dbReference>
<sequence length="254" mass="27623">MTYSPKIRCCVSGEEMVNKPMQAALLLHKGGYGKGGVAGTAPELGGEFPVQDMSTGEGGLLQVCMEGVGLLFANKLRMSIKLQARDDDLLSSKFFVRICHIRKCFTQKGNIFVIEEFNPKTRHVIQRRYKSPMADQICYSVLCVFSYVAAGTDKTTQHKKPLGLSHLPLACLKPTSSTQEPTSPYPSTLPPPPSPEPSCVTPVVGPPRYPPPALPPGGGTTRTTTQYKNGIGSTIYYRLLAHQTSSCAKQDYDP</sequence>
<feature type="compositionally biased region" description="Pro residues" evidence="1">
    <location>
        <begin position="204"/>
        <end position="215"/>
    </location>
</feature>
<comment type="caution">
    <text evidence="3">The sequence shown here is derived from an EMBL/GenBank/DDBJ whole genome shotgun (WGS) entry which is preliminary data.</text>
</comment>
<dbReference type="EMBL" id="JAPWTJ010000736">
    <property type="protein sequence ID" value="KAJ8976033.1"/>
    <property type="molecule type" value="Genomic_DNA"/>
</dbReference>
<dbReference type="InterPro" id="IPR039980">
    <property type="entry name" value="MADD"/>
</dbReference>
<gene>
    <name evidence="3" type="ORF">NQ317_003574</name>
</gene>
<evidence type="ECO:0000313" key="4">
    <source>
        <dbReference type="Proteomes" id="UP001162164"/>
    </source>
</evidence>
<reference evidence="3" key="1">
    <citation type="journal article" date="2023" name="Insect Mol. Biol.">
        <title>Genome sequencing provides insights into the evolution of gene families encoding plant cell wall-degrading enzymes in longhorned beetles.</title>
        <authorList>
            <person name="Shin N.R."/>
            <person name="Okamura Y."/>
            <person name="Kirsch R."/>
            <person name="Pauchet Y."/>
        </authorList>
    </citation>
    <scope>NUCLEOTIDE SEQUENCE</scope>
    <source>
        <strain evidence="3">MMC_N1</strain>
    </source>
</reference>
<accession>A0ABQ9JDI9</accession>
<dbReference type="Pfam" id="PF25328">
    <property type="entry name" value="PH_MADD"/>
    <property type="match status" value="2"/>
</dbReference>
<feature type="domain" description="MAP kinase-activating death" evidence="2">
    <location>
        <begin position="91"/>
        <end position="148"/>
    </location>
</feature>